<sequence length="163" mass="19493">MSDQFYSYLNTIYPKFNNLSLVTSRKKKSKKHHYIIKDGIIQMTVKFESGGINCMLCKNPKQCNLKKCHHVYYIFLKVLNFNIHQLGLLWKDNNWNDFYYKDIKPKDYSQEECGICLEEIEEKKGYINFEKIYQCLDCGCFIHKKCLNKAKEKHCLFCFTPLI</sequence>
<dbReference type="InterPro" id="IPR002219">
    <property type="entry name" value="PKC_DAG/PE"/>
</dbReference>
<dbReference type="AlphaFoldDB" id="A0A5E8CJK5"/>
<dbReference type="EMBL" id="CABVLZ010000004">
    <property type="protein sequence ID" value="VVU95471.1"/>
    <property type="molecule type" value="Genomic_DNA"/>
</dbReference>
<reference evidence="2" key="1">
    <citation type="submission" date="2019-09" db="EMBL/GenBank/DDBJ databases">
        <authorList>
            <person name="Needham M D."/>
        </authorList>
    </citation>
    <scope>NUCLEOTIDE SEQUENCE</scope>
</reference>
<evidence type="ECO:0000313" key="2">
    <source>
        <dbReference type="EMBL" id="VVU95471.1"/>
    </source>
</evidence>
<evidence type="ECO:0000259" key="1">
    <source>
        <dbReference type="PROSITE" id="PS50081"/>
    </source>
</evidence>
<proteinExistence type="predicted"/>
<dbReference type="PROSITE" id="PS50081">
    <property type="entry name" value="ZF_DAG_PE_2"/>
    <property type="match status" value="1"/>
</dbReference>
<accession>A0A5E8CJK5</accession>
<feature type="domain" description="Phorbol-ester/DAG-type" evidence="1">
    <location>
        <begin position="95"/>
        <end position="155"/>
    </location>
</feature>
<gene>
    <name evidence="2" type="ORF">CPAV1605_1222</name>
</gene>
<name>A0A5E8CJK5_9ZZZZ</name>
<organism evidence="2">
    <name type="scientific">seawater metagenome</name>
    <dbReference type="NCBI Taxonomy" id="1561972"/>
    <lineage>
        <taxon>unclassified sequences</taxon>
        <taxon>metagenomes</taxon>
        <taxon>ecological metagenomes</taxon>
    </lineage>
</organism>
<protein>
    <recommendedName>
        <fullName evidence="1">Phorbol-ester/DAG-type domain-containing protein</fullName>
    </recommendedName>
</protein>